<dbReference type="EMBL" id="BEXT01000001">
    <property type="protein sequence ID" value="GBC61595.1"/>
    <property type="molecule type" value="Genomic_DNA"/>
</dbReference>
<keyword evidence="2" id="KW-1185">Reference proteome</keyword>
<proteinExistence type="predicted"/>
<organism evidence="1 2">
    <name type="scientific">Desulfonema ishimotonii</name>
    <dbReference type="NCBI Taxonomy" id="45657"/>
    <lineage>
        <taxon>Bacteria</taxon>
        <taxon>Pseudomonadati</taxon>
        <taxon>Thermodesulfobacteriota</taxon>
        <taxon>Desulfobacteria</taxon>
        <taxon>Desulfobacterales</taxon>
        <taxon>Desulfococcaceae</taxon>
        <taxon>Desulfonema</taxon>
    </lineage>
</organism>
<gene>
    <name evidence="1" type="ORF">DENIS_2557</name>
</gene>
<name>A0A401FXA4_9BACT</name>
<protein>
    <submittedName>
        <fullName evidence="1">Uncharacterized protein</fullName>
    </submittedName>
</protein>
<accession>A0A401FXA4</accession>
<evidence type="ECO:0000313" key="2">
    <source>
        <dbReference type="Proteomes" id="UP000288096"/>
    </source>
</evidence>
<reference evidence="2" key="1">
    <citation type="submission" date="2017-11" db="EMBL/GenBank/DDBJ databases">
        <authorList>
            <person name="Watanabe M."/>
            <person name="Kojima H."/>
        </authorList>
    </citation>
    <scope>NUCLEOTIDE SEQUENCE [LARGE SCALE GENOMIC DNA]</scope>
    <source>
        <strain evidence="2">Tokyo 01</strain>
    </source>
</reference>
<reference evidence="2" key="2">
    <citation type="submission" date="2019-01" db="EMBL/GenBank/DDBJ databases">
        <title>Genome sequence of Desulfonema ishimotonii strain Tokyo 01.</title>
        <authorList>
            <person name="Fukui M."/>
        </authorList>
    </citation>
    <scope>NUCLEOTIDE SEQUENCE [LARGE SCALE GENOMIC DNA]</scope>
    <source>
        <strain evidence="2">Tokyo 01</strain>
    </source>
</reference>
<dbReference type="OrthoDB" id="5410372at2"/>
<comment type="caution">
    <text evidence="1">The sequence shown here is derived from an EMBL/GenBank/DDBJ whole genome shotgun (WGS) entry which is preliminary data.</text>
</comment>
<sequence>MTEPKISAERRRLEAELASARRNFSGTYMSVGNLCELIREHPDSADAETVSALARVLDDRKFASRRQAFFLYRSAAETLTAILVRADDGEMRCQIMAVLGDLLATRDGDLHRAAAEALGQLPAGVCGPRMLREPVGTLPRIGWDALLRGADITLSGPPTFKGRSLIAKISGCPLVLAVKLARDGDCPESLETETVWADYLRENRQIFSADIGIPRPLKVRGKRVFRLERLPLTPPGGLNLMPGHMAIACVVHEDYFVYPNDHRPGKQLRPGNFREVMFRNARLLGEMSGAGIVQTAPIPLFHNRVQQSRRADQGLYEWFRGGRLDQWLFSCRFPNFGMSGVRDFEHLMSVNGSGRQIYRHIGTQLLSLLLVAGSYFRNRAADCFGFESPGVPVDARHLFDGELLGELVTGIFRNYFAGFTGQGLPSGVTPEVETLVARMIEEMGVDNDMEEILRVADQDRMTDGAFRAHLRGRGVDREAVGAYRKGEREIVLHTGPHLGGFNQRISLPELIGFLETASALCVAYRYLRTGAAPLMARLTGPSAHRSAA</sequence>
<dbReference type="RefSeq" id="WP_124328864.1">
    <property type="nucleotide sequence ID" value="NZ_BEXT01000001.1"/>
</dbReference>
<dbReference type="NCBIfam" id="NF033874">
    <property type="entry name" value="SidJ_rel_pseudo"/>
    <property type="match status" value="1"/>
</dbReference>
<dbReference type="Proteomes" id="UP000288096">
    <property type="component" value="Unassembled WGS sequence"/>
</dbReference>
<dbReference type="AlphaFoldDB" id="A0A401FXA4"/>
<evidence type="ECO:0000313" key="1">
    <source>
        <dbReference type="EMBL" id="GBC61595.1"/>
    </source>
</evidence>